<dbReference type="InterPro" id="IPR009057">
    <property type="entry name" value="Homeodomain-like_sf"/>
</dbReference>
<evidence type="ECO:0000313" key="7">
    <source>
        <dbReference type="Proteomes" id="UP000630097"/>
    </source>
</evidence>
<feature type="region of interest" description="Disordered" evidence="4">
    <location>
        <begin position="315"/>
        <end position="347"/>
    </location>
</feature>
<gene>
    <name evidence="6" type="ORF">Pka01_24160</name>
</gene>
<dbReference type="SUPFAM" id="SSF52317">
    <property type="entry name" value="Class I glutamine amidotransferase-like"/>
    <property type="match status" value="1"/>
</dbReference>
<dbReference type="Gene3D" id="3.40.50.880">
    <property type="match status" value="1"/>
</dbReference>
<dbReference type="PANTHER" id="PTHR43130">
    <property type="entry name" value="ARAC-FAMILY TRANSCRIPTIONAL REGULATOR"/>
    <property type="match status" value="1"/>
</dbReference>
<feature type="compositionally biased region" description="Pro residues" evidence="4">
    <location>
        <begin position="332"/>
        <end position="341"/>
    </location>
</feature>
<keyword evidence="7" id="KW-1185">Reference proteome</keyword>
<organism evidence="6 7">
    <name type="scientific">Planotetraspora kaengkrachanensis</name>
    <dbReference type="NCBI Taxonomy" id="575193"/>
    <lineage>
        <taxon>Bacteria</taxon>
        <taxon>Bacillati</taxon>
        <taxon>Actinomycetota</taxon>
        <taxon>Actinomycetes</taxon>
        <taxon>Streptosporangiales</taxon>
        <taxon>Streptosporangiaceae</taxon>
        <taxon>Planotetraspora</taxon>
    </lineage>
</organism>
<dbReference type="InterPro" id="IPR018060">
    <property type="entry name" value="HTH_AraC"/>
</dbReference>
<dbReference type="InterPro" id="IPR018062">
    <property type="entry name" value="HTH_AraC-typ_CS"/>
</dbReference>
<evidence type="ECO:0000256" key="1">
    <source>
        <dbReference type="ARBA" id="ARBA00023015"/>
    </source>
</evidence>
<dbReference type="Gene3D" id="1.10.10.60">
    <property type="entry name" value="Homeodomain-like"/>
    <property type="match status" value="2"/>
</dbReference>
<dbReference type="GO" id="GO:0043565">
    <property type="term" value="F:sequence-specific DNA binding"/>
    <property type="evidence" value="ECO:0007669"/>
    <property type="project" value="InterPro"/>
</dbReference>
<evidence type="ECO:0000313" key="6">
    <source>
        <dbReference type="EMBL" id="GIG79289.1"/>
    </source>
</evidence>
<dbReference type="PROSITE" id="PS00041">
    <property type="entry name" value="HTH_ARAC_FAMILY_1"/>
    <property type="match status" value="1"/>
</dbReference>
<keyword evidence="2" id="KW-0238">DNA-binding</keyword>
<sequence length="347" mass="37778">MDGMERRVVIVVFDGFQLLDLAGPADVFDTARLLAAEYGYRVEVTAVRSGQVVAQNGIATVVQTPLDRIEGPIDTLMIVGGLSAQKQRRDRDLVRGITRLASVSRRVASVCSGAFLLAEAGLLDGRRATTHWLTASELDAGYPEVEVDADPIYVKDGDVWTSAGVTAGVDLALALVAEDHGHALARDIACGLVVYLHRPGGQSQFSTAMHAVVPRLEPLRALQAFIDANPAEDLSVAALARRAGMSERHFSRIFTEQTGMSPGRYVERSRADTARRLLEVTAHPLDRVARESGLGAPETLYRVFRRHWRISPGDYRRRFQSKENRPCTSPSPSTPASPPSTPSGRTR</sequence>
<dbReference type="Pfam" id="PF01965">
    <property type="entry name" value="DJ-1_PfpI"/>
    <property type="match status" value="1"/>
</dbReference>
<dbReference type="EMBL" id="BONV01000008">
    <property type="protein sequence ID" value="GIG79289.1"/>
    <property type="molecule type" value="Genomic_DNA"/>
</dbReference>
<dbReference type="SMART" id="SM00342">
    <property type="entry name" value="HTH_ARAC"/>
    <property type="match status" value="1"/>
</dbReference>
<evidence type="ECO:0000256" key="3">
    <source>
        <dbReference type="ARBA" id="ARBA00023163"/>
    </source>
</evidence>
<dbReference type="PROSITE" id="PS01124">
    <property type="entry name" value="HTH_ARAC_FAMILY_2"/>
    <property type="match status" value="1"/>
</dbReference>
<dbReference type="PANTHER" id="PTHR43130:SF3">
    <property type="entry name" value="HTH-TYPE TRANSCRIPTIONAL REGULATOR RV1931C"/>
    <property type="match status" value="1"/>
</dbReference>
<dbReference type="Proteomes" id="UP000630097">
    <property type="component" value="Unassembled WGS sequence"/>
</dbReference>
<proteinExistence type="predicted"/>
<evidence type="ECO:0000256" key="4">
    <source>
        <dbReference type="SAM" id="MobiDB-lite"/>
    </source>
</evidence>
<dbReference type="GO" id="GO:0003700">
    <property type="term" value="F:DNA-binding transcription factor activity"/>
    <property type="evidence" value="ECO:0007669"/>
    <property type="project" value="InterPro"/>
</dbReference>
<dbReference type="InterPro" id="IPR052158">
    <property type="entry name" value="INH-QAR"/>
</dbReference>
<reference evidence="6 7" key="1">
    <citation type="submission" date="2021-01" db="EMBL/GenBank/DDBJ databases">
        <title>Whole genome shotgun sequence of Planotetraspora kaengkrachanensis NBRC 104272.</title>
        <authorList>
            <person name="Komaki H."/>
            <person name="Tamura T."/>
        </authorList>
    </citation>
    <scope>NUCLEOTIDE SEQUENCE [LARGE SCALE GENOMIC DNA]</scope>
    <source>
        <strain evidence="6 7">NBRC 104272</strain>
    </source>
</reference>
<dbReference type="CDD" id="cd03137">
    <property type="entry name" value="GATase1_AraC_1"/>
    <property type="match status" value="1"/>
</dbReference>
<dbReference type="InterPro" id="IPR029062">
    <property type="entry name" value="Class_I_gatase-like"/>
</dbReference>
<keyword evidence="1" id="KW-0805">Transcription regulation</keyword>
<feature type="domain" description="HTH araC/xylS-type" evidence="5">
    <location>
        <begin position="220"/>
        <end position="318"/>
    </location>
</feature>
<keyword evidence="3" id="KW-0804">Transcription</keyword>
<dbReference type="InterPro" id="IPR002818">
    <property type="entry name" value="DJ-1/PfpI"/>
</dbReference>
<feature type="compositionally biased region" description="Basic and acidic residues" evidence="4">
    <location>
        <begin position="315"/>
        <end position="325"/>
    </location>
</feature>
<name>A0A8J3LWR9_9ACTN</name>
<dbReference type="SUPFAM" id="SSF46689">
    <property type="entry name" value="Homeodomain-like"/>
    <property type="match status" value="2"/>
</dbReference>
<evidence type="ECO:0000259" key="5">
    <source>
        <dbReference type="PROSITE" id="PS01124"/>
    </source>
</evidence>
<evidence type="ECO:0000256" key="2">
    <source>
        <dbReference type="ARBA" id="ARBA00023125"/>
    </source>
</evidence>
<dbReference type="Pfam" id="PF12833">
    <property type="entry name" value="HTH_18"/>
    <property type="match status" value="1"/>
</dbReference>
<dbReference type="AlphaFoldDB" id="A0A8J3LWR9"/>
<protein>
    <submittedName>
        <fullName evidence="6">Transcriptional regulator</fullName>
    </submittedName>
</protein>
<accession>A0A8J3LWR9</accession>
<comment type="caution">
    <text evidence="6">The sequence shown here is derived from an EMBL/GenBank/DDBJ whole genome shotgun (WGS) entry which is preliminary data.</text>
</comment>